<keyword evidence="3" id="KW-1185">Reference proteome</keyword>
<dbReference type="Gene3D" id="3.30.9.10">
    <property type="entry name" value="D-Amino Acid Oxidase, subunit A, domain 2"/>
    <property type="match status" value="1"/>
</dbReference>
<organism evidence="2 3">
    <name type="scientific">Catenuloplanes indicus</name>
    <dbReference type="NCBI Taxonomy" id="137267"/>
    <lineage>
        <taxon>Bacteria</taxon>
        <taxon>Bacillati</taxon>
        <taxon>Actinomycetota</taxon>
        <taxon>Actinomycetes</taxon>
        <taxon>Micromonosporales</taxon>
        <taxon>Micromonosporaceae</taxon>
        <taxon>Catenuloplanes</taxon>
    </lineage>
</organism>
<dbReference type="SUPFAM" id="SSF51905">
    <property type="entry name" value="FAD/NAD(P)-binding domain"/>
    <property type="match status" value="1"/>
</dbReference>
<reference evidence="2 3" key="1">
    <citation type="submission" date="2023-07" db="EMBL/GenBank/DDBJ databases">
        <title>Sequencing the genomes of 1000 actinobacteria strains.</title>
        <authorList>
            <person name="Klenk H.-P."/>
        </authorList>
    </citation>
    <scope>NUCLEOTIDE SEQUENCE [LARGE SCALE GENOMIC DNA]</scope>
    <source>
        <strain evidence="2 3">DSM 44709</strain>
    </source>
</reference>
<protein>
    <submittedName>
        <fullName evidence="2">2-polyprenyl-6-methoxyphenol hydroxylase-like FAD-dependent oxidoreductase</fullName>
    </submittedName>
</protein>
<dbReference type="PANTHER" id="PTHR46865:SF2">
    <property type="entry name" value="MONOOXYGENASE"/>
    <property type="match status" value="1"/>
</dbReference>
<evidence type="ECO:0000313" key="2">
    <source>
        <dbReference type="EMBL" id="MDQ0371358.1"/>
    </source>
</evidence>
<sequence length="393" mass="42999">MRRVLISGASIAGPALAYWLDRYGFDVTVVERSAGVRQGGYPIDVRGSAIEVCARMGILPALREAAVNTRRLTALHPDGRVAGRVEVERLLGTGQTQRDVELPRGELSDLLYALTKDRVEYVFGDSIRTITQHGDTVGVTFEQGAPRTVDVVVGCDGLHSRTRSLAFGPEPDYHRYLGFCFAGFSVPNTAGLYREAVLQNGPGLGATMYAIRDQPRLFTLMVFTGPQPPRGWTADDVRRRVRERFAGFGGEVPRLLDAMDAADDLYFDTVSQIRMPSWSAGRVVLAGDAGYAPSFLSGQGTSLALTGAYVLAGELHRAPEHAFSRYEAAMREYVRRNQDMAVGASFLFPRTRPGLWLRNQGLRAAPLLSRLSSRIDRNATALTVEDYQAPTAA</sequence>
<dbReference type="EMBL" id="JAUSUZ010000001">
    <property type="protein sequence ID" value="MDQ0371358.1"/>
    <property type="molecule type" value="Genomic_DNA"/>
</dbReference>
<dbReference type="Proteomes" id="UP001240236">
    <property type="component" value="Unassembled WGS sequence"/>
</dbReference>
<accession>A0AAE4B4G0</accession>
<dbReference type="RefSeq" id="WP_307248068.1">
    <property type="nucleotide sequence ID" value="NZ_JAUSUZ010000001.1"/>
</dbReference>
<dbReference type="InterPro" id="IPR002938">
    <property type="entry name" value="FAD-bd"/>
</dbReference>
<evidence type="ECO:0000313" key="3">
    <source>
        <dbReference type="Proteomes" id="UP001240236"/>
    </source>
</evidence>
<dbReference type="InterPro" id="IPR051704">
    <property type="entry name" value="FAD_aromatic-hydroxylase"/>
</dbReference>
<dbReference type="Pfam" id="PF01494">
    <property type="entry name" value="FAD_binding_3"/>
    <property type="match status" value="1"/>
</dbReference>
<evidence type="ECO:0000259" key="1">
    <source>
        <dbReference type="Pfam" id="PF01494"/>
    </source>
</evidence>
<dbReference type="PRINTS" id="PR00420">
    <property type="entry name" value="RNGMNOXGNASE"/>
</dbReference>
<dbReference type="InterPro" id="IPR036188">
    <property type="entry name" value="FAD/NAD-bd_sf"/>
</dbReference>
<gene>
    <name evidence="2" type="ORF">J2S42_008027</name>
</gene>
<dbReference type="GO" id="GO:0071949">
    <property type="term" value="F:FAD binding"/>
    <property type="evidence" value="ECO:0007669"/>
    <property type="project" value="InterPro"/>
</dbReference>
<feature type="domain" description="FAD-binding" evidence="1">
    <location>
        <begin position="3"/>
        <end position="316"/>
    </location>
</feature>
<dbReference type="AlphaFoldDB" id="A0AAE4B4G0"/>
<comment type="caution">
    <text evidence="2">The sequence shown here is derived from an EMBL/GenBank/DDBJ whole genome shotgun (WGS) entry which is preliminary data.</text>
</comment>
<proteinExistence type="predicted"/>
<name>A0AAE4B4G0_9ACTN</name>
<dbReference type="Gene3D" id="3.50.50.60">
    <property type="entry name" value="FAD/NAD(P)-binding domain"/>
    <property type="match status" value="1"/>
</dbReference>
<dbReference type="PANTHER" id="PTHR46865">
    <property type="entry name" value="OXIDOREDUCTASE-RELATED"/>
    <property type="match status" value="1"/>
</dbReference>